<evidence type="ECO:0008006" key="3">
    <source>
        <dbReference type="Google" id="ProtNLM"/>
    </source>
</evidence>
<evidence type="ECO:0000313" key="2">
    <source>
        <dbReference type="Proteomes" id="UP001230156"/>
    </source>
</evidence>
<dbReference type="EMBL" id="JAUYVI010000003">
    <property type="protein sequence ID" value="MDQ7247911.1"/>
    <property type="molecule type" value="Genomic_DNA"/>
</dbReference>
<organism evidence="1 2">
    <name type="scientific">Dongia sedimenti</name>
    <dbReference type="NCBI Taxonomy" id="3064282"/>
    <lineage>
        <taxon>Bacteria</taxon>
        <taxon>Pseudomonadati</taxon>
        <taxon>Pseudomonadota</taxon>
        <taxon>Alphaproteobacteria</taxon>
        <taxon>Rhodospirillales</taxon>
        <taxon>Dongiaceae</taxon>
        <taxon>Dongia</taxon>
    </lineage>
</organism>
<proteinExistence type="predicted"/>
<sequence>MNAVTLSTATRTRKIAYLTWGCASQLTSFQDFSGWLDDMLYLRELETCDLNQYAAVVIPDSMDSATIRRYAAQLNAYVRNGGFLIAFSCKGIHEWIDVVELKMRPIDAKDWLWWTRPQPYLEIRQPEPRHPVCDVIPLKDMSWHWFGVFDHHPQAISALNLDDDSGSLFLDFPKLEGGGRLIVSTLDPHVHNGERFMPACARFLKAFYPWLNRELGIEREPGDFTVTYLQCYENSPEWTAPGFAESFEGTKGRARLHPQYRLDEKMLAKTDILYVPHIHDQLFLREQQPLLLDYLAHGGHLILCAEPAIPFLPFLSAFQAVPPRPFSNIKVRVRNDPLGFFRNMDPDFDGWQGIFGQYARGWSRMPEGAIWLTEVGSAEDPKPADWLWQCPTDHGRGGLVFMHNGDNMIRYPDHGAHQQGLVRDICLGLMSHRAGPLNRF</sequence>
<reference evidence="2" key="1">
    <citation type="submission" date="2023-08" db="EMBL/GenBank/DDBJ databases">
        <title>Rhodospirillaceae gen. nov., a novel taxon isolated from the Yangtze River Yuezi River estuary sludge.</title>
        <authorList>
            <person name="Ruan L."/>
        </authorList>
    </citation>
    <scope>NUCLEOTIDE SEQUENCE [LARGE SCALE GENOMIC DNA]</scope>
    <source>
        <strain evidence="2">R-7</strain>
    </source>
</reference>
<dbReference type="Proteomes" id="UP001230156">
    <property type="component" value="Unassembled WGS sequence"/>
</dbReference>
<evidence type="ECO:0000313" key="1">
    <source>
        <dbReference type="EMBL" id="MDQ7247911.1"/>
    </source>
</evidence>
<accession>A0ABU0YJM6</accession>
<gene>
    <name evidence="1" type="ORF">Q8A70_09550</name>
</gene>
<keyword evidence="2" id="KW-1185">Reference proteome</keyword>
<name>A0ABU0YJM6_9PROT</name>
<protein>
    <recommendedName>
        <fullName evidence="3">Beta-galactosidase trimerisation domain-containing protein</fullName>
    </recommendedName>
</protein>
<comment type="caution">
    <text evidence="1">The sequence shown here is derived from an EMBL/GenBank/DDBJ whole genome shotgun (WGS) entry which is preliminary data.</text>
</comment>
<dbReference type="RefSeq" id="WP_379955354.1">
    <property type="nucleotide sequence ID" value="NZ_JAUYVI010000003.1"/>
</dbReference>